<reference evidence="3" key="1">
    <citation type="submission" date="2016-10" db="EMBL/GenBank/DDBJ databases">
        <authorList>
            <person name="Varghese N."/>
            <person name="Submissions S."/>
        </authorList>
    </citation>
    <scope>NUCLEOTIDE SEQUENCE [LARGE SCALE GENOMIC DNA]</scope>
    <source>
        <strain evidence="3">CGMCC 4.6609</strain>
    </source>
</reference>
<evidence type="ECO:0000313" key="2">
    <source>
        <dbReference type="EMBL" id="SDO47583.1"/>
    </source>
</evidence>
<dbReference type="AlphaFoldDB" id="A0A1H0JVL8"/>
<dbReference type="InterPro" id="IPR041479">
    <property type="entry name" value="TetR_CgmR_C"/>
</dbReference>
<keyword evidence="3" id="KW-1185">Reference proteome</keyword>
<dbReference type="STRING" id="641025.SAMN05421507_102651"/>
<gene>
    <name evidence="2" type="ORF">SAMN05421507_102651</name>
</gene>
<feature type="domain" description="TetR transcriptional regulator CgmR-like C-terminal" evidence="1">
    <location>
        <begin position="71"/>
        <end position="165"/>
    </location>
</feature>
<dbReference type="SUPFAM" id="SSF46689">
    <property type="entry name" value="Homeodomain-like"/>
    <property type="match status" value="1"/>
</dbReference>
<evidence type="ECO:0000313" key="3">
    <source>
        <dbReference type="Proteomes" id="UP000199691"/>
    </source>
</evidence>
<dbReference type="Pfam" id="PF17937">
    <property type="entry name" value="TetR_C_28"/>
    <property type="match status" value="1"/>
</dbReference>
<organism evidence="2 3">
    <name type="scientific">Lentzea jiangxiensis</name>
    <dbReference type="NCBI Taxonomy" id="641025"/>
    <lineage>
        <taxon>Bacteria</taxon>
        <taxon>Bacillati</taxon>
        <taxon>Actinomycetota</taxon>
        <taxon>Actinomycetes</taxon>
        <taxon>Pseudonocardiales</taxon>
        <taxon>Pseudonocardiaceae</taxon>
        <taxon>Lentzea</taxon>
    </lineage>
</organism>
<dbReference type="InterPro" id="IPR009057">
    <property type="entry name" value="Homeodomain-like_sf"/>
</dbReference>
<dbReference type="EMBL" id="FNIX01000002">
    <property type="protein sequence ID" value="SDO47583.1"/>
    <property type="molecule type" value="Genomic_DNA"/>
</dbReference>
<sequence length="172" mass="18183">MADTRDQILDAAERLLIAGKVPPPLHAVAQEAGVSKGGVLYHFTTTTLLHGVVQRAVRLADERLTAAAAQGAMAAAWLRLSVPDDQDRRLFQAVLSMVKVTAAGDLDLPAEVGEAAERWDRMLLAELGDPARARVVRLVGDGLLFNALTSQPPDAADVDALVSHLGLPPGVE</sequence>
<proteinExistence type="predicted"/>
<dbReference type="RefSeq" id="WP_143022588.1">
    <property type="nucleotide sequence ID" value="NZ_FNIX01000002.1"/>
</dbReference>
<dbReference type="Proteomes" id="UP000199691">
    <property type="component" value="Unassembled WGS sequence"/>
</dbReference>
<dbReference type="Gene3D" id="1.10.357.10">
    <property type="entry name" value="Tetracycline Repressor, domain 2"/>
    <property type="match status" value="1"/>
</dbReference>
<accession>A0A1H0JVL8</accession>
<dbReference type="OrthoDB" id="9806334at2"/>
<name>A0A1H0JVL8_9PSEU</name>
<evidence type="ECO:0000259" key="1">
    <source>
        <dbReference type="Pfam" id="PF17937"/>
    </source>
</evidence>
<protein>
    <recommendedName>
        <fullName evidence="1">TetR transcriptional regulator CgmR-like C-terminal domain-containing protein</fullName>
    </recommendedName>
</protein>